<evidence type="ECO:0000313" key="3">
    <source>
        <dbReference type="Proteomes" id="UP001143304"/>
    </source>
</evidence>
<dbReference type="Proteomes" id="UP001143304">
    <property type="component" value="Unassembled WGS sequence"/>
</dbReference>
<dbReference type="EMBL" id="SHNO01000001">
    <property type="protein sequence ID" value="MCX2978855.1"/>
    <property type="molecule type" value="Genomic_DNA"/>
</dbReference>
<feature type="transmembrane region" description="Helical" evidence="1">
    <location>
        <begin position="152"/>
        <end position="171"/>
    </location>
</feature>
<comment type="caution">
    <text evidence="2">The sequence shown here is derived from an EMBL/GenBank/DDBJ whole genome shotgun (WGS) entry which is preliminary data.</text>
</comment>
<keyword evidence="1" id="KW-1133">Transmembrane helix</keyword>
<name>A0ABT3T9J2_9GAMM</name>
<evidence type="ECO:0000256" key="1">
    <source>
        <dbReference type="SAM" id="Phobius"/>
    </source>
</evidence>
<feature type="transmembrane region" description="Helical" evidence="1">
    <location>
        <begin position="12"/>
        <end position="34"/>
    </location>
</feature>
<accession>A0ABT3T9J2</accession>
<organism evidence="2 3">
    <name type="scientific">Candidatus Marimicrobium litorale</name>
    <dbReference type="NCBI Taxonomy" id="2518991"/>
    <lineage>
        <taxon>Bacteria</taxon>
        <taxon>Pseudomonadati</taxon>
        <taxon>Pseudomonadota</taxon>
        <taxon>Gammaproteobacteria</taxon>
        <taxon>Cellvibrionales</taxon>
        <taxon>Halieaceae</taxon>
        <taxon>Marimicrobium</taxon>
    </lineage>
</organism>
<protein>
    <submittedName>
        <fullName evidence="2">Uncharacterized protein</fullName>
    </submittedName>
</protein>
<evidence type="ECO:0000313" key="2">
    <source>
        <dbReference type="EMBL" id="MCX2978855.1"/>
    </source>
</evidence>
<sequence length="298" mass="33495">MKMWLSLSFVSIGIICMLDHFKAISVSTWLSPLIGRSHNDRLEFQIYFFSCSMIVIAGLVSLAINLYQYYFLNVHDIKAIFSCIFLIVTGVAFHYVGSRYKHPEKAGAVLITCVAALIGLNWLTNQGSQGSLPLWFAPLFIITAAMLRGRLLAIVGTYLTLMIVISIFLEWRLPQGMVVYGSSEAQLFDTSAVLFLSTIICFSLTLFVTYAYRQERDLTLALEIEKLKKESLLDAALLETNQLKSLLPICAWCKQIKNDDGSWASFERYLSEHSKTDITHGICPACLIEAEKKDTESS</sequence>
<dbReference type="RefSeq" id="WP_279250546.1">
    <property type="nucleotide sequence ID" value="NZ_SHNO01000001.1"/>
</dbReference>
<feature type="transmembrane region" description="Helical" evidence="1">
    <location>
        <begin position="108"/>
        <end position="124"/>
    </location>
</feature>
<feature type="transmembrane region" description="Helical" evidence="1">
    <location>
        <begin position="46"/>
        <end position="67"/>
    </location>
</feature>
<proteinExistence type="predicted"/>
<gene>
    <name evidence="2" type="ORF">EYC82_15945</name>
</gene>
<keyword evidence="1" id="KW-0472">Membrane</keyword>
<feature type="transmembrane region" description="Helical" evidence="1">
    <location>
        <begin position="79"/>
        <end position="96"/>
    </location>
</feature>
<feature type="transmembrane region" description="Helical" evidence="1">
    <location>
        <begin position="191"/>
        <end position="212"/>
    </location>
</feature>
<reference evidence="2" key="1">
    <citation type="submission" date="2019-02" db="EMBL/GenBank/DDBJ databases">
        <authorList>
            <person name="Li S.-H."/>
        </authorList>
    </citation>
    <scope>NUCLEOTIDE SEQUENCE</scope>
    <source>
        <strain evidence="2">IMCC11814</strain>
    </source>
</reference>
<keyword evidence="1" id="KW-0812">Transmembrane</keyword>
<keyword evidence="3" id="KW-1185">Reference proteome</keyword>